<keyword evidence="4 5" id="KW-0408">Iron</keyword>
<dbReference type="InterPro" id="IPR002403">
    <property type="entry name" value="Cyt_P450_E_grp-IV"/>
</dbReference>
<dbReference type="InterPro" id="IPR036396">
    <property type="entry name" value="Cyt_P450_sf"/>
</dbReference>
<evidence type="ECO:0000256" key="1">
    <source>
        <dbReference type="ARBA" id="ARBA00001971"/>
    </source>
</evidence>
<accession>A0ABR3ZWR9</accession>
<evidence type="ECO:0000256" key="3">
    <source>
        <dbReference type="ARBA" id="ARBA00022723"/>
    </source>
</evidence>
<sequence>MAYFIITIGVVLLLLISIYKFIIAPAFLSPLSKIPNAHFSAPLTSLWIQSKRRTCAATRTIYSLHQKHGPIVRLGPNELSACTPNALKTIYIGGFAKDPWYLDAFVNYGEPNLVSMLEHKPHSVQKRMISNLYSKSFLQSSVDLQKASNHLILERFLPIMQSVAENGLEMDVLDFFQGVGMDFTSAYLFGLSNGTNFMHNVDYRRHWIQEYQIFKERLPQERLGCEVEQWCMSMCKAAESFLHSDLAKQDPLATQPVVYGRLAHQFRESSKAADSQLEMAAVASEMLDHLIAGHETSGITLSYLMHELSQRPDLQQRLRNELLTLSPPIVHPHDENAILPPPRCIDSLPLLDSILQETLRLYAAAPAIQARITPYTPTGTTLEGYNNIPGGIRVAANAYTLHRNATVYPEPLKWIPERWLNAKPEQKEEMKRWFWAFGSGGRMCLGSNFAIQDMKLVAAATYTNYTTEIVDDEGIEQADTYVSGPVGKKLILRFKHV</sequence>
<dbReference type="Proteomes" id="UP001590950">
    <property type="component" value="Unassembled WGS sequence"/>
</dbReference>
<gene>
    <name evidence="6" type="ORF">N7G274_009559</name>
</gene>
<evidence type="ECO:0000313" key="7">
    <source>
        <dbReference type="Proteomes" id="UP001590950"/>
    </source>
</evidence>
<evidence type="ECO:0000256" key="4">
    <source>
        <dbReference type="ARBA" id="ARBA00023004"/>
    </source>
</evidence>
<evidence type="ECO:0008006" key="8">
    <source>
        <dbReference type="Google" id="ProtNLM"/>
    </source>
</evidence>
<dbReference type="Pfam" id="PF00067">
    <property type="entry name" value="p450"/>
    <property type="match status" value="1"/>
</dbReference>
<dbReference type="PROSITE" id="PS00086">
    <property type="entry name" value="CYTOCHROME_P450"/>
    <property type="match status" value="1"/>
</dbReference>
<keyword evidence="5" id="KW-0503">Monooxygenase</keyword>
<keyword evidence="5" id="KW-0349">Heme</keyword>
<dbReference type="PRINTS" id="PR00385">
    <property type="entry name" value="P450"/>
</dbReference>
<protein>
    <recommendedName>
        <fullName evidence="8">Cytochrome P450 monooxygenase</fullName>
    </recommendedName>
</protein>
<dbReference type="EMBL" id="JBEFKJ010000038">
    <property type="protein sequence ID" value="KAL2037614.1"/>
    <property type="molecule type" value="Genomic_DNA"/>
</dbReference>
<comment type="cofactor">
    <cofactor evidence="1">
        <name>heme</name>
        <dbReference type="ChEBI" id="CHEBI:30413"/>
    </cofactor>
</comment>
<name>A0ABR3ZWR9_9LECA</name>
<comment type="similarity">
    <text evidence="2 5">Belongs to the cytochrome P450 family.</text>
</comment>
<evidence type="ECO:0000313" key="6">
    <source>
        <dbReference type="EMBL" id="KAL2037614.1"/>
    </source>
</evidence>
<dbReference type="InterPro" id="IPR001128">
    <property type="entry name" value="Cyt_P450"/>
</dbReference>
<proteinExistence type="inferred from homology"/>
<keyword evidence="3 5" id="KW-0479">Metal-binding</keyword>
<dbReference type="InterPro" id="IPR050121">
    <property type="entry name" value="Cytochrome_P450_monoxygenase"/>
</dbReference>
<dbReference type="PANTHER" id="PTHR24305:SF166">
    <property type="entry name" value="CYTOCHROME P450 12A4, MITOCHONDRIAL-RELATED"/>
    <property type="match status" value="1"/>
</dbReference>
<keyword evidence="5" id="KW-0560">Oxidoreductase</keyword>
<organism evidence="6 7">
    <name type="scientific">Stereocaulon virgatum</name>
    <dbReference type="NCBI Taxonomy" id="373712"/>
    <lineage>
        <taxon>Eukaryota</taxon>
        <taxon>Fungi</taxon>
        <taxon>Dikarya</taxon>
        <taxon>Ascomycota</taxon>
        <taxon>Pezizomycotina</taxon>
        <taxon>Lecanoromycetes</taxon>
        <taxon>OSLEUM clade</taxon>
        <taxon>Lecanoromycetidae</taxon>
        <taxon>Lecanorales</taxon>
        <taxon>Lecanorineae</taxon>
        <taxon>Stereocaulaceae</taxon>
        <taxon>Stereocaulon</taxon>
    </lineage>
</organism>
<comment type="caution">
    <text evidence="6">The sequence shown here is derived from an EMBL/GenBank/DDBJ whole genome shotgun (WGS) entry which is preliminary data.</text>
</comment>
<reference evidence="6 7" key="1">
    <citation type="submission" date="2024-09" db="EMBL/GenBank/DDBJ databases">
        <title>Rethinking Asexuality: The Enigmatic Case of Functional Sexual Genes in Lepraria (Stereocaulaceae).</title>
        <authorList>
            <person name="Doellman M."/>
            <person name="Sun Y."/>
            <person name="Barcenas-Pena A."/>
            <person name="Lumbsch H.T."/>
            <person name="Grewe F."/>
        </authorList>
    </citation>
    <scope>NUCLEOTIDE SEQUENCE [LARGE SCALE GENOMIC DNA]</scope>
    <source>
        <strain evidence="6 7">Mercado 3170</strain>
    </source>
</reference>
<dbReference type="InterPro" id="IPR017972">
    <property type="entry name" value="Cyt_P450_CS"/>
</dbReference>
<evidence type="ECO:0000256" key="2">
    <source>
        <dbReference type="ARBA" id="ARBA00010617"/>
    </source>
</evidence>
<dbReference type="PRINTS" id="PR00465">
    <property type="entry name" value="EP450IV"/>
</dbReference>
<dbReference type="Gene3D" id="1.10.630.10">
    <property type="entry name" value="Cytochrome P450"/>
    <property type="match status" value="1"/>
</dbReference>
<keyword evidence="7" id="KW-1185">Reference proteome</keyword>
<dbReference type="SUPFAM" id="SSF48264">
    <property type="entry name" value="Cytochrome P450"/>
    <property type="match status" value="1"/>
</dbReference>
<dbReference type="CDD" id="cd11059">
    <property type="entry name" value="CYP_fungal"/>
    <property type="match status" value="1"/>
</dbReference>
<evidence type="ECO:0000256" key="5">
    <source>
        <dbReference type="RuleBase" id="RU000461"/>
    </source>
</evidence>
<dbReference type="PANTHER" id="PTHR24305">
    <property type="entry name" value="CYTOCHROME P450"/>
    <property type="match status" value="1"/>
</dbReference>